<feature type="transmembrane region" description="Helical" evidence="5">
    <location>
        <begin position="309"/>
        <end position="327"/>
    </location>
</feature>
<evidence type="ECO:0000313" key="8">
    <source>
        <dbReference type="Proteomes" id="UP000523447"/>
    </source>
</evidence>
<evidence type="ECO:0000256" key="4">
    <source>
        <dbReference type="ARBA" id="ARBA00023136"/>
    </source>
</evidence>
<evidence type="ECO:0000256" key="1">
    <source>
        <dbReference type="ARBA" id="ARBA00004651"/>
    </source>
</evidence>
<dbReference type="InterPro" id="IPR036259">
    <property type="entry name" value="MFS_trans_sf"/>
</dbReference>
<feature type="transmembrane region" description="Helical" evidence="5">
    <location>
        <begin position="348"/>
        <end position="371"/>
    </location>
</feature>
<comment type="subcellular location">
    <subcellularLocation>
        <location evidence="1">Cell membrane</location>
        <topology evidence="1">Multi-pass membrane protein</topology>
    </subcellularLocation>
</comment>
<evidence type="ECO:0000313" key="7">
    <source>
        <dbReference type="EMBL" id="NKY85641.1"/>
    </source>
</evidence>
<feature type="transmembrane region" description="Helical" evidence="5">
    <location>
        <begin position="12"/>
        <end position="36"/>
    </location>
</feature>
<keyword evidence="3 5" id="KW-1133">Transmembrane helix</keyword>
<evidence type="ECO:0000256" key="2">
    <source>
        <dbReference type="ARBA" id="ARBA00022692"/>
    </source>
</evidence>
<keyword evidence="8" id="KW-1185">Reference proteome</keyword>
<dbReference type="GO" id="GO:0022857">
    <property type="term" value="F:transmembrane transporter activity"/>
    <property type="evidence" value="ECO:0007669"/>
    <property type="project" value="InterPro"/>
</dbReference>
<gene>
    <name evidence="7" type="ORF">HGA07_08385</name>
</gene>
<feature type="transmembrane region" description="Helical" evidence="5">
    <location>
        <begin position="56"/>
        <end position="76"/>
    </location>
</feature>
<dbReference type="Proteomes" id="UP000523447">
    <property type="component" value="Unassembled WGS sequence"/>
</dbReference>
<dbReference type="InterPro" id="IPR020846">
    <property type="entry name" value="MFS_dom"/>
</dbReference>
<dbReference type="GO" id="GO:0005886">
    <property type="term" value="C:plasma membrane"/>
    <property type="evidence" value="ECO:0007669"/>
    <property type="project" value="UniProtKB-SubCell"/>
</dbReference>
<feature type="domain" description="Major facilitator superfamily (MFS) profile" evidence="6">
    <location>
        <begin position="15"/>
        <end position="397"/>
    </location>
</feature>
<feature type="transmembrane region" description="Helical" evidence="5">
    <location>
        <begin position="141"/>
        <end position="160"/>
    </location>
</feature>
<organism evidence="7 8">
    <name type="scientific">Nocardia veterana</name>
    <dbReference type="NCBI Taxonomy" id="132249"/>
    <lineage>
        <taxon>Bacteria</taxon>
        <taxon>Bacillati</taxon>
        <taxon>Actinomycetota</taxon>
        <taxon>Actinomycetes</taxon>
        <taxon>Mycobacteriales</taxon>
        <taxon>Nocardiaceae</taxon>
        <taxon>Nocardia</taxon>
    </lineage>
</organism>
<dbReference type="PANTHER" id="PTHR42910:SF1">
    <property type="entry name" value="MAJOR FACILITATOR SUPERFAMILY (MFS) PROFILE DOMAIN-CONTAINING PROTEIN"/>
    <property type="match status" value="1"/>
</dbReference>
<feature type="transmembrane region" description="Helical" evidence="5">
    <location>
        <begin position="108"/>
        <end position="129"/>
    </location>
</feature>
<dbReference type="EMBL" id="JAAXPE010000006">
    <property type="protein sequence ID" value="NKY85641.1"/>
    <property type="molecule type" value="Genomic_DNA"/>
</dbReference>
<proteinExistence type="predicted"/>
<name>A0A7X6RH20_9NOCA</name>
<dbReference type="PANTHER" id="PTHR42910">
    <property type="entry name" value="TRANSPORTER SCO4007-RELATED"/>
    <property type="match status" value="1"/>
</dbReference>
<sequence length="408" mass="41303">MDNHLLVETRDPVLRTSVVGLMTVAAGLGTATMYVLQPGIGAVAASLRISVAEMGFALACGPVGYLLGLALLVPLVDRHPPRVVIALQFGVLGAASALAAAAGTVWLLGPMIGLIGAASAVGAQLSSVAGRFAEPSRRATVLGTVTAGISAGILVGRIAGGWLTEAVGWRGMLLLFAVACAMFAAATLIALPAATGTVTTGYLTMLRELPVLFSRHPALRSAALRGTLWFFAFCTVWAGLAAALAQPPFSYSSERIGLYAFAGLLGVAATRIAGVWTDRVGARRVVLAGLVLAGLATATLVVALPNTMLTLVCLGLFDAGLFAAQVANQSTVLAIDAGAPARYNSAYMVVYFVGGSAGTAFGAAAVSWFGWSTTATVSALAIAVAAVATAARRGGDRTAAVVRSRQSS</sequence>
<feature type="transmembrane region" description="Helical" evidence="5">
    <location>
        <begin position="285"/>
        <end position="303"/>
    </location>
</feature>
<dbReference type="Gene3D" id="1.20.1250.20">
    <property type="entry name" value="MFS general substrate transporter like domains"/>
    <property type="match status" value="1"/>
</dbReference>
<dbReference type="SUPFAM" id="SSF103473">
    <property type="entry name" value="MFS general substrate transporter"/>
    <property type="match status" value="1"/>
</dbReference>
<feature type="transmembrane region" description="Helical" evidence="5">
    <location>
        <begin position="83"/>
        <end position="102"/>
    </location>
</feature>
<keyword evidence="4 5" id="KW-0472">Membrane</keyword>
<evidence type="ECO:0000256" key="3">
    <source>
        <dbReference type="ARBA" id="ARBA00022989"/>
    </source>
</evidence>
<comment type="caution">
    <text evidence="7">The sequence shown here is derived from an EMBL/GenBank/DDBJ whole genome shotgun (WGS) entry which is preliminary data.</text>
</comment>
<feature type="transmembrane region" description="Helical" evidence="5">
    <location>
        <begin position="377"/>
        <end position="395"/>
    </location>
</feature>
<dbReference type="AlphaFoldDB" id="A0A7X6RH20"/>
<dbReference type="RefSeq" id="WP_051032017.1">
    <property type="nucleotide sequence ID" value="NZ_CAWPHS010000056.1"/>
</dbReference>
<dbReference type="PROSITE" id="PS50850">
    <property type="entry name" value="MFS"/>
    <property type="match status" value="1"/>
</dbReference>
<evidence type="ECO:0000259" key="6">
    <source>
        <dbReference type="PROSITE" id="PS50850"/>
    </source>
</evidence>
<reference evidence="7 8" key="1">
    <citation type="submission" date="2020-04" db="EMBL/GenBank/DDBJ databases">
        <title>MicrobeNet Type strains.</title>
        <authorList>
            <person name="Nicholson A.C."/>
        </authorList>
    </citation>
    <scope>NUCLEOTIDE SEQUENCE [LARGE SCALE GENOMIC DNA]</scope>
    <source>
        <strain evidence="7 8">DSM 44445</strain>
    </source>
</reference>
<evidence type="ECO:0000256" key="5">
    <source>
        <dbReference type="SAM" id="Phobius"/>
    </source>
</evidence>
<feature type="transmembrane region" description="Helical" evidence="5">
    <location>
        <begin position="172"/>
        <end position="205"/>
    </location>
</feature>
<feature type="transmembrane region" description="Helical" evidence="5">
    <location>
        <begin position="226"/>
        <end position="244"/>
    </location>
</feature>
<keyword evidence="2 5" id="KW-0812">Transmembrane</keyword>
<accession>A0A7X6RH20</accession>
<dbReference type="Pfam" id="PF07690">
    <property type="entry name" value="MFS_1"/>
    <property type="match status" value="1"/>
</dbReference>
<feature type="transmembrane region" description="Helical" evidence="5">
    <location>
        <begin position="256"/>
        <end position="273"/>
    </location>
</feature>
<dbReference type="InterPro" id="IPR011701">
    <property type="entry name" value="MFS"/>
</dbReference>
<protein>
    <submittedName>
        <fullName evidence="7">MFS transporter</fullName>
    </submittedName>
</protein>